<gene>
    <name evidence="1" type="ORF">QX249_10615</name>
</gene>
<organism evidence="1 2">
    <name type="scientific">Vibrio parahaemolyticus</name>
    <dbReference type="NCBI Taxonomy" id="670"/>
    <lineage>
        <taxon>Bacteria</taxon>
        <taxon>Pseudomonadati</taxon>
        <taxon>Pseudomonadota</taxon>
        <taxon>Gammaproteobacteria</taxon>
        <taxon>Vibrionales</taxon>
        <taxon>Vibrionaceae</taxon>
        <taxon>Vibrio</taxon>
    </lineage>
</organism>
<protein>
    <submittedName>
        <fullName evidence="1">Uncharacterized protein</fullName>
    </submittedName>
</protein>
<evidence type="ECO:0000313" key="2">
    <source>
        <dbReference type="Proteomes" id="UP001253193"/>
    </source>
</evidence>
<comment type="caution">
    <text evidence="1">The sequence shown here is derived from an EMBL/GenBank/DDBJ whole genome shotgun (WGS) entry which is preliminary data.</text>
</comment>
<reference evidence="1" key="1">
    <citation type="submission" date="2023-06" db="EMBL/GenBank/DDBJ databases">
        <title>Genomic Diversity of Vibrio spp. and Metagenomic Analysis of Pathogens in Florida Gulf Coastal Waters Following Hurricane Ian.</title>
        <authorList>
            <person name="Brumfield K.D."/>
        </authorList>
    </citation>
    <scope>NUCLEOTIDE SEQUENCE</scope>
    <source>
        <strain evidence="1">WBS2B-138</strain>
    </source>
</reference>
<accession>A0AAW8Q3U7</accession>
<proteinExistence type="predicted"/>
<name>A0AAW8Q3U7_VIBPH</name>
<dbReference type="RefSeq" id="WP_311019959.1">
    <property type="nucleotide sequence ID" value="NZ_JAUHGG010000003.1"/>
</dbReference>
<sequence length="91" mass="10275">MITPELSTPIRLNLMIMGEKRHGIDEFMALKNGGLIDLIIWVDASERLPPESSNSMKLSKEDADIIISNNGNKAEFLKKFDKFYHAVLAKN</sequence>
<dbReference type="EMBL" id="JAUHGG010000003">
    <property type="protein sequence ID" value="MDS1821113.1"/>
    <property type="molecule type" value="Genomic_DNA"/>
</dbReference>
<dbReference type="Proteomes" id="UP001253193">
    <property type="component" value="Unassembled WGS sequence"/>
</dbReference>
<evidence type="ECO:0000313" key="1">
    <source>
        <dbReference type="EMBL" id="MDS1821113.1"/>
    </source>
</evidence>
<dbReference type="AlphaFoldDB" id="A0AAW8Q3U7"/>